<gene>
    <name evidence="2" type="ORF">CCAX7_16550</name>
</gene>
<evidence type="ECO:0000256" key="1">
    <source>
        <dbReference type="SAM" id="MobiDB-lite"/>
    </source>
</evidence>
<name>A0A402CZ00_9BACT</name>
<accession>A0A402CZ00</accession>
<keyword evidence="3" id="KW-1185">Reference proteome</keyword>
<proteinExistence type="predicted"/>
<reference evidence="2 3" key="1">
    <citation type="journal article" date="2019" name="Int. J. Syst. Evol. Microbiol.">
        <title>Capsulimonas corticalis gen. nov., sp. nov., an aerobic capsulated bacterium, of a novel bacterial order, Capsulimonadales ord. nov., of the class Armatimonadia of the phylum Armatimonadetes.</title>
        <authorList>
            <person name="Li J."/>
            <person name="Kudo C."/>
            <person name="Tonouchi A."/>
        </authorList>
    </citation>
    <scope>NUCLEOTIDE SEQUENCE [LARGE SCALE GENOMIC DNA]</scope>
    <source>
        <strain evidence="2 3">AX-7</strain>
    </source>
</reference>
<organism evidence="2 3">
    <name type="scientific">Capsulimonas corticalis</name>
    <dbReference type="NCBI Taxonomy" id="2219043"/>
    <lineage>
        <taxon>Bacteria</taxon>
        <taxon>Bacillati</taxon>
        <taxon>Armatimonadota</taxon>
        <taxon>Armatimonadia</taxon>
        <taxon>Capsulimonadales</taxon>
        <taxon>Capsulimonadaceae</taxon>
        <taxon>Capsulimonas</taxon>
    </lineage>
</organism>
<dbReference type="Proteomes" id="UP000287394">
    <property type="component" value="Chromosome"/>
</dbReference>
<dbReference type="KEGG" id="ccot:CCAX7_16550"/>
<protein>
    <submittedName>
        <fullName evidence="2">Uncharacterized protein</fullName>
    </submittedName>
</protein>
<sequence length="247" mass="28965">MAVMVRERSSDKTTPRDSEEHSEISLDALSAMVEEYARHVESLLDPRSNPQRLEYAYSRLLGVRGNLCRICPRSETTVLPRRIVRRWEWAETHLRAHLEHEGNMDELSAVARKVEEGWADSIERYVMTLTTRLPEADISDKLGILKGIDTVGMHLAQREVFELSQTLSIPQENASAVKLRVRLLALFLTLHRSGFTPAFPAIQNYRRTFRIIDPVAYPWWFVDRRLTERQLNWTHRRMPVEDLEWRF</sequence>
<evidence type="ECO:0000313" key="2">
    <source>
        <dbReference type="EMBL" id="BDI29604.1"/>
    </source>
</evidence>
<dbReference type="EMBL" id="AP025739">
    <property type="protein sequence ID" value="BDI29604.1"/>
    <property type="molecule type" value="Genomic_DNA"/>
</dbReference>
<evidence type="ECO:0000313" key="3">
    <source>
        <dbReference type="Proteomes" id="UP000287394"/>
    </source>
</evidence>
<feature type="region of interest" description="Disordered" evidence="1">
    <location>
        <begin position="1"/>
        <end position="23"/>
    </location>
</feature>
<dbReference type="RefSeq" id="WP_119322526.1">
    <property type="nucleotide sequence ID" value="NZ_AP025739.1"/>
</dbReference>
<dbReference type="AlphaFoldDB" id="A0A402CZ00"/>